<gene>
    <name evidence="10" type="ORF">H3H37_01785</name>
</gene>
<evidence type="ECO:0000256" key="1">
    <source>
        <dbReference type="ARBA" id="ARBA00001954"/>
    </source>
</evidence>
<evidence type="ECO:0000256" key="8">
    <source>
        <dbReference type="RuleBase" id="RU000683"/>
    </source>
</evidence>
<evidence type="ECO:0000256" key="5">
    <source>
        <dbReference type="ARBA" id="ARBA00022964"/>
    </source>
</evidence>
<comment type="caution">
    <text evidence="10">The sequence shown here is derived from an EMBL/GenBank/DDBJ whole genome shotgun (WGS) entry which is preliminary data.</text>
</comment>
<dbReference type="Gene3D" id="3.10.180.10">
    <property type="entry name" value="2,3-Dihydroxybiphenyl 1,2-Dioxygenase, domain 1"/>
    <property type="match status" value="2"/>
</dbReference>
<feature type="domain" description="VOC" evidence="9">
    <location>
        <begin position="25"/>
        <end position="139"/>
    </location>
</feature>
<dbReference type="PROSITE" id="PS51819">
    <property type="entry name" value="VOC"/>
    <property type="match status" value="2"/>
</dbReference>
<evidence type="ECO:0000256" key="2">
    <source>
        <dbReference type="ARBA" id="ARBA00008784"/>
    </source>
</evidence>
<keyword evidence="3" id="KW-0479">Metal-binding</keyword>
<keyword evidence="7 8" id="KW-0408">Iron</keyword>
<dbReference type="InterPro" id="IPR004360">
    <property type="entry name" value="Glyas_Fos-R_dOase_dom"/>
</dbReference>
<sequence length="340" mass="38147">MDKKNVRTEQGQTVAAQDSVFNRVRMGYAVIESREAKAWQLLLGKALGMQADVLPDGAVAARMDDHARRLIVVPGPSEDLQALGLELADEHALAIVLRRLDQRGIAVRESTAAAAQQRGVRHYWHFTGPKGLAIELYYQPSLVNTPPRMATSGFVTGDKGFGHVAMSTRRPEQMKQFWREIFDLRHTDDVHYTISGVPLLFEFMRLNERHHSIAFVYTPKIRLDPIRTRIQHLEVQAATLDDLSAAWERCRELGLAVAMSVGQHANDKAISFYVQTPSGFEIEFGWNPVVVDEASWQPAVWDRISTWGHHFEGQSLGGRLGQLGRSVASLLRKEYVPAGF</sequence>
<evidence type="ECO:0000256" key="4">
    <source>
        <dbReference type="ARBA" id="ARBA00022797"/>
    </source>
</evidence>
<evidence type="ECO:0000259" key="9">
    <source>
        <dbReference type="PROSITE" id="PS51819"/>
    </source>
</evidence>
<organism evidence="10 11">
    <name type="scientific">Rugamonas brunnea</name>
    <dbReference type="NCBI Taxonomy" id="2758569"/>
    <lineage>
        <taxon>Bacteria</taxon>
        <taxon>Pseudomonadati</taxon>
        <taxon>Pseudomonadota</taxon>
        <taxon>Betaproteobacteria</taxon>
        <taxon>Burkholderiales</taxon>
        <taxon>Oxalobacteraceae</taxon>
        <taxon>Telluria group</taxon>
        <taxon>Rugamonas</taxon>
    </lineage>
</organism>
<reference evidence="10 11" key="1">
    <citation type="submission" date="2020-07" db="EMBL/GenBank/DDBJ databases">
        <title>Novel species isolated from subtropical streams in China.</title>
        <authorList>
            <person name="Lu H."/>
        </authorList>
    </citation>
    <scope>NUCLEOTIDE SEQUENCE [LARGE SCALE GENOMIC DNA]</scope>
    <source>
        <strain evidence="10 11">LX20W</strain>
    </source>
</reference>
<dbReference type="AlphaFoldDB" id="A0A7W2ENJ5"/>
<dbReference type="InterPro" id="IPR037523">
    <property type="entry name" value="VOC_core"/>
</dbReference>
<comment type="cofactor">
    <cofactor evidence="1 8">
        <name>Fe(2+)</name>
        <dbReference type="ChEBI" id="CHEBI:29033"/>
    </cofactor>
</comment>
<dbReference type="InterPro" id="IPR000486">
    <property type="entry name" value="Xdiol_ring_cleave_dOase_1/2"/>
</dbReference>
<keyword evidence="4 8" id="KW-0058">Aromatic hydrocarbons catabolism</keyword>
<dbReference type="Proteomes" id="UP000534388">
    <property type="component" value="Unassembled WGS sequence"/>
</dbReference>
<dbReference type="CDD" id="cd07252">
    <property type="entry name" value="BphC1-RGP6_N_like"/>
    <property type="match status" value="1"/>
</dbReference>
<keyword evidence="11" id="KW-1185">Reference proteome</keyword>
<evidence type="ECO:0000313" key="11">
    <source>
        <dbReference type="Proteomes" id="UP000534388"/>
    </source>
</evidence>
<dbReference type="Pfam" id="PF22632">
    <property type="entry name" value="BphC_D1"/>
    <property type="match status" value="1"/>
</dbReference>
<name>A0A7W2ENJ5_9BURK</name>
<evidence type="ECO:0000256" key="7">
    <source>
        <dbReference type="ARBA" id="ARBA00023004"/>
    </source>
</evidence>
<proteinExistence type="inferred from homology"/>
<dbReference type="RefSeq" id="WP_182159491.1">
    <property type="nucleotide sequence ID" value="NZ_JACEZT010000001.1"/>
</dbReference>
<dbReference type="EMBL" id="JACEZT010000001">
    <property type="protein sequence ID" value="MBA5635784.1"/>
    <property type="molecule type" value="Genomic_DNA"/>
</dbReference>
<comment type="similarity">
    <text evidence="2 8">Belongs to the extradiol ring-cleavage dioxygenase family.</text>
</comment>
<dbReference type="SUPFAM" id="SSF54593">
    <property type="entry name" value="Glyoxalase/Bleomycin resistance protein/Dihydroxybiphenyl dioxygenase"/>
    <property type="match status" value="2"/>
</dbReference>
<keyword evidence="5 8" id="KW-0223">Dioxygenase</keyword>
<dbReference type="Pfam" id="PF00903">
    <property type="entry name" value="Glyoxalase"/>
    <property type="match status" value="1"/>
</dbReference>
<evidence type="ECO:0000313" key="10">
    <source>
        <dbReference type="EMBL" id="MBA5635784.1"/>
    </source>
</evidence>
<dbReference type="GO" id="GO:0051213">
    <property type="term" value="F:dioxygenase activity"/>
    <property type="evidence" value="ECO:0007669"/>
    <property type="project" value="UniProtKB-KW"/>
</dbReference>
<protein>
    <submittedName>
        <fullName evidence="10">VOC family protein</fullName>
    </submittedName>
</protein>
<accession>A0A7W2ENJ5</accession>
<evidence type="ECO:0000256" key="6">
    <source>
        <dbReference type="ARBA" id="ARBA00023002"/>
    </source>
</evidence>
<feature type="domain" description="VOC" evidence="9">
    <location>
        <begin position="160"/>
        <end position="287"/>
    </location>
</feature>
<dbReference type="InterPro" id="IPR029068">
    <property type="entry name" value="Glyas_Bleomycin-R_OHBP_Dase"/>
</dbReference>
<keyword evidence="6 8" id="KW-0560">Oxidoreductase</keyword>
<dbReference type="GO" id="GO:0008198">
    <property type="term" value="F:ferrous iron binding"/>
    <property type="evidence" value="ECO:0007669"/>
    <property type="project" value="InterPro"/>
</dbReference>
<dbReference type="PROSITE" id="PS00082">
    <property type="entry name" value="EXTRADIOL_DIOXYGENAS"/>
    <property type="match status" value="1"/>
</dbReference>
<evidence type="ECO:0000256" key="3">
    <source>
        <dbReference type="ARBA" id="ARBA00022723"/>
    </source>
</evidence>